<dbReference type="EMBL" id="KN822126">
    <property type="protein sequence ID" value="KIM55880.1"/>
    <property type="molecule type" value="Genomic_DNA"/>
</dbReference>
<dbReference type="SUPFAM" id="SSF48371">
    <property type="entry name" value="ARM repeat"/>
    <property type="match status" value="1"/>
</dbReference>
<feature type="compositionally biased region" description="Pro residues" evidence="1">
    <location>
        <begin position="389"/>
        <end position="405"/>
    </location>
</feature>
<name>A0A0C3D503_9AGAM</name>
<reference evidence="3" key="2">
    <citation type="submission" date="2015-01" db="EMBL/GenBank/DDBJ databases">
        <title>Evolutionary Origins and Diversification of the Mycorrhizal Mutualists.</title>
        <authorList>
            <consortium name="DOE Joint Genome Institute"/>
            <consortium name="Mycorrhizal Genomics Consortium"/>
            <person name="Kohler A."/>
            <person name="Kuo A."/>
            <person name="Nagy L.G."/>
            <person name="Floudas D."/>
            <person name="Copeland A."/>
            <person name="Barry K.W."/>
            <person name="Cichocki N."/>
            <person name="Veneault-Fourrey C."/>
            <person name="LaButti K."/>
            <person name="Lindquist E.A."/>
            <person name="Lipzen A."/>
            <person name="Lundell T."/>
            <person name="Morin E."/>
            <person name="Murat C."/>
            <person name="Riley R."/>
            <person name="Ohm R."/>
            <person name="Sun H."/>
            <person name="Tunlid A."/>
            <person name="Henrissat B."/>
            <person name="Grigoriev I.V."/>
            <person name="Hibbett D.S."/>
            <person name="Martin F."/>
        </authorList>
    </citation>
    <scope>NUCLEOTIDE SEQUENCE [LARGE SCALE GENOMIC DNA]</scope>
    <source>
        <strain evidence="3">Foug A</strain>
    </source>
</reference>
<proteinExistence type="predicted"/>
<dbReference type="STRING" id="1036808.A0A0C3D503"/>
<dbReference type="Gene3D" id="1.25.10.10">
    <property type="entry name" value="Leucine-rich Repeat Variant"/>
    <property type="match status" value="1"/>
</dbReference>
<gene>
    <name evidence="2" type="ORF">SCLCIDRAFT_1220865</name>
</gene>
<feature type="region of interest" description="Disordered" evidence="1">
    <location>
        <begin position="1"/>
        <end position="99"/>
    </location>
</feature>
<feature type="compositionally biased region" description="Pro residues" evidence="1">
    <location>
        <begin position="25"/>
        <end position="36"/>
    </location>
</feature>
<evidence type="ECO:0000313" key="2">
    <source>
        <dbReference type="EMBL" id="KIM55880.1"/>
    </source>
</evidence>
<dbReference type="HOGENOM" id="CLU_434870_0_0_1"/>
<feature type="compositionally biased region" description="Polar residues" evidence="1">
    <location>
        <begin position="368"/>
        <end position="382"/>
    </location>
</feature>
<accession>A0A0C3D503</accession>
<dbReference type="Proteomes" id="UP000053989">
    <property type="component" value="Unassembled WGS sequence"/>
</dbReference>
<organism evidence="2 3">
    <name type="scientific">Scleroderma citrinum Foug A</name>
    <dbReference type="NCBI Taxonomy" id="1036808"/>
    <lineage>
        <taxon>Eukaryota</taxon>
        <taxon>Fungi</taxon>
        <taxon>Dikarya</taxon>
        <taxon>Basidiomycota</taxon>
        <taxon>Agaricomycotina</taxon>
        <taxon>Agaricomycetes</taxon>
        <taxon>Agaricomycetidae</taxon>
        <taxon>Boletales</taxon>
        <taxon>Sclerodermatineae</taxon>
        <taxon>Sclerodermataceae</taxon>
        <taxon>Scleroderma</taxon>
    </lineage>
</organism>
<sequence length="629" mass="67854">MSLVDFQHSCSPAQVSPTEHSNHPQPSPARSLPPPNHISLSAPQVPDVLVPSPRPSPPSRDCPFDSPPSSPPLPFYTAPSTPLTSPQAEDPPLDPPPLSLQLVSEAAIRLQSPPRDGFRSASSAPTLGDIETMFPVDAQPGPESTLDFTLDDEGLSTLEKIYLFSRSRSAHHRVFISHALPSFLAQVTPLEAVEYVLPLLPSLAMDEDEAVKEALASELNGILWSFLTRCQVVEDPMESASPETGCQQNYIDGDVTLISVQAFTPILGTLLLSPNGMVNGPARCAVVDLLARIRKADTAEEQGMDIHQSVDESYGLFGRRQRRLFEEEVLHQLVIGIGRLDLPPEEEIAEVWYDASARTPATEIPGQATMSKQPSLEDTTYDPNVDSYFPPPPSPSSSPISPPSPILTTSISAQLPQVSVVPPTPPLGVMSLPSEFSTLDPPSPITSISYHYEGGGSSPTRLSGPQTPPPAAVPQLQIAVEHHDAEEEIDPGEQAAVGRLSSMSLIAAVTASSSLRPDTQRAFVREVERAGKDPVHWVRREASFALGALAKVVPEELIILSLVTFIFISFHIQAYTRGEPASFVRILEIGFGVACPPFFAIRSPRYPLSPIATPEAVYRSFDCHPALQG</sequence>
<feature type="compositionally biased region" description="Polar residues" evidence="1">
    <location>
        <begin position="78"/>
        <end position="87"/>
    </location>
</feature>
<dbReference type="InterPro" id="IPR011989">
    <property type="entry name" value="ARM-like"/>
</dbReference>
<evidence type="ECO:0000256" key="1">
    <source>
        <dbReference type="SAM" id="MobiDB-lite"/>
    </source>
</evidence>
<protein>
    <submittedName>
        <fullName evidence="2">Uncharacterized protein</fullName>
    </submittedName>
</protein>
<dbReference type="AlphaFoldDB" id="A0A0C3D503"/>
<dbReference type="InParanoid" id="A0A0C3D503"/>
<dbReference type="InterPro" id="IPR016024">
    <property type="entry name" value="ARM-type_fold"/>
</dbReference>
<feature type="region of interest" description="Disordered" evidence="1">
    <location>
        <begin position="438"/>
        <end position="471"/>
    </location>
</feature>
<feature type="region of interest" description="Disordered" evidence="1">
    <location>
        <begin position="362"/>
        <end position="408"/>
    </location>
</feature>
<keyword evidence="3" id="KW-1185">Reference proteome</keyword>
<feature type="compositionally biased region" description="Pro residues" evidence="1">
    <location>
        <begin position="52"/>
        <end position="74"/>
    </location>
</feature>
<feature type="compositionally biased region" description="Polar residues" evidence="1">
    <location>
        <begin position="8"/>
        <end position="19"/>
    </location>
</feature>
<dbReference type="OrthoDB" id="340346at2759"/>
<reference evidence="2 3" key="1">
    <citation type="submission" date="2014-04" db="EMBL/GenBank/DDBJ databases">
        <authorList>
            <consortium name="DOE Joint Genome Institute"/>
            <person name="Kuo A."/>
            <person name="Kohler A."/>
            <person name="Nagy L.G."/>
            <person name="Floudas D."/>
            <person name="Copeland A."/>
            <person name="Barry K.W."/>
            <person name="Cichocki N."/>
            <person name="Veneault-Fourrey C."/>
            <person name="LaButti K."/>
            <person name="Lindquist E.A."/>
            <person name="Lipzen A."/>
            <person name="Lundell T."/>
            <person name="Morin E."/>
            <person name="Murat C."/>
            <person name="Sun H."/>
            <person name="Tunlid A."/>
            <person name="Henrissat B."/>
            <person name="Grigoriev I.V."/>
            <person name="Hibbett D.S."/>
            <person name="Martin F."/>
            <person name="Nordberg H.P."/>
            <person name="Cantor M.N."/>
            <person name="Hua S.X."/>
        </authorList>
    </citation>
    <scope>NUCLEOTIDE SEQUENCE [LARGE SCALE GENOMIC DNA]</scope>
    <source>
        <strain evidence="2 3">Foug A</strain>
    </source>
</reference>
<evidence type="ECO:0000313" key="3">
    <source>
        <dbReference type="Proteomes" id="UP000053989"/>
    </source>
</evidence>